<dbReference type="AlphaFoldDB" id="A0A0H3H589"/>
<proteinExistence type="predicted"/>
<dbReference type="RefSeq" id="WP_014342152.1">
    <property type="nucleotide sequence ID" value="NC_016838.1"/>
</dbReference>
<sequence length="50" mass="5731">MEEAGAGLFVRFDVIHFFLLGRRQVKPGFQPYVFCFGEMVKSVMCVSSLR</sequence>
<organism evidence="1 2">
    <name type="scientific">Klebsiella pneumoniae subsp. pneumoniae (strain HS11286)</name>
    <dbReference type="NCBI Taxonomy" id="1125630"/>
    <lineage>
        <taxon>Bacteria</taxon>
        <taxon>Pseudomonadati</taxon>
        <taxon>Pseudomonadota</taxon>
        <taxon>Gammaproteobacteria</taxon>
        <taxon>Enterobacterales</taxon>
        <taxon>Enterobacteriaceae</taxon>
        <taxon>Klebsiella/Raoultella group</taxon>
        <taxon>Klebsiella</taxon>
        <taxon>Klebsiella pneumoniae complex</taxon>
    </lineage>
</organism>
<geneLocation type="plasmid" evidence="1 2">
    <name>pKPHS1</name>
</geneLocation>
<dbReference type="GeneID" id="11817996"/>
<accession>A0A0H3H589</accession>
<reference evidence="2" key="1">
    <citation type="journal article" date="2012" name="J. Bacteriol.">
        <title>Complete genome sequence of Klebsiella pneumoniae subsp. pneumoniae HS11286, a multidrug-resistant strain isolated from human sputum.</title>
        <authorList>
            <person name="Liu P."/>
            <person name="Li P."/>
            <person name="Jiang X."/>
            <person name="Bi D."/>
            <person name="Xie Y."/>
            <person name="Tai C."/>
            <person name="Deng Z."/>
            <person name="Rajakumar K."/>
            <person name="Ou H.Y."/>
        </authorList>
    </citation>
    <scope>NUCLEOTIDE SEQUENCE [LARGE SCALE GENOMIC DNA]</scope>
    <source>
        <strain evidence="2">HS11286</strain>
        <plasmid evidence="2">pKPHS1</plasmid>
    </source>
</reference>
<dbReference type="RefSeq" id="YP_005220907.1">
    <property type="nucleotide sequence ID" value="NC_016838.1"/>
</dbReference>
<gene>
    <name evidence="1" type="ordered locus">KPHS_p101000</name>
</gene>
<evidence type="ECO:0000313" key="2">
    <source>
        <dbReference type="Proteomes" id="UP000007841"/>
    </source>
</evidence>
<protein>
    <submittedName>
        <fullName evidence="1">Uncharacterized protein</fullName>
    </submittedName>
</protein>
<keyword evidence="2" id="KW-1185">Reference proteome</keyword>
<dbReference type="KEGG" id="kpm:KPHS_p101000"/>
<name>A0A0H3H589_KLEPH</name>
<keyword evidence="1" id="KW-0614">Plasmid</keyword>
<dbReference type="Proteomes" id="UP000007841">
    <property type="component" value="Plasmid pKPHS1"/>
</dbReference>
<evidence type="ECO:0000313" key="1">
    <source>
        <dbReference type="EMBL" id="AEW92008.1"/>
    </source>
</evidence>
<dbReference type="HOGENOM" id="CLU_3118839_0_0_6"/>
<dbReference type="EMBL" id="CP003223">
    <property type="protein sequence ID" value="AEW92008.1"/>
    <property type="molecule type" value="Genomic_DNA"/>
</dbReference>